<feature type="region of interest" description="Disordered" evidence="1">
    <location>
        <begin position="23"/>
        <end position="171"/>
    </location>
</feature>
<name>A0A1Z5JV99_FISSO</name>
<feature type="compositionally biased region" description="Low complexity" evidence="1">
    <location>
        <begin position="80"/>
        <end position="114"/>
    </location>
</feature>
<reference evidence="2 3" key="1">
    <citation type="journal article" date="2015" name="Plant Cell">
        <title>Oil accumulation by the oleaginous diatom Fistulifera solaris as revealed by the genome and transcriptome.</title>
        <authorList>
            <person name="Tanaka T."/>
            <person name="Maeda Y."/>
            <person name="Veluchamy A."/>
            <person name="Tanaka M."/>
            <person name="Abida H."/>
            <person name="Marechal E."/>
            <person name="Bowler C."/>
            <person name="Muto M."/>
            <person name="Sunaga Y."/>
            <person name="Tanaka M."/>
            <person name="Yoshino T."/>
            <person name="Taniguchi T."/>
            <person name="Fukuda Y."/>
            <person name="Nemoto M."/>
            <person name="Matsumoto M."/>
            <person name="Wong P.S."/>
            <person name="Aburatani S."/>
            <person name="Fujibuchi W."/>
        </authorList>
    </citation>
    <scope>NUCLEOTIDE SEQUENCE [LARGE SCALE GENOMIC DNA]</scope>
    <source>
        <strain evidence="2 3">JPCC DA0580</strain>
    </source>
</reference>
<organism evidence="2 3">
    <name type="scientific">Fistulifera solaris</name>
    <name type="common">Oleaginous diatom</name>
    <dbReference type="NCBI Taxonomy" id="1519565"/>
    <lineage>
        <taxon>Eukaryota</taxon>
        <taxon>Sar</taxon>
        <taxon>Stramenopiles</taxon>
        <taxon>Ochrophyta</taxon>
        <taxon>Bacillariophyta</taxon>
        <taxon>Bacillariophyceae</taxon>
        <taxon>Bacillariophycidae</taxon>
        <taxon>Naviculales</taxon>
        <taxon>Naviculaceae</taxon>
        <taxon>Fistulifera</taxon>
    </lineage>
</organism>
<gene>
    <name evidence="2" type="ORF">FisN_18Hh168</name>
</gene>
<dbReference type="Proteomes" id="UP000198406">
    <property type="component" value="Unassembled WGS sequence"/>
</dbReference>
<evidence type="ECO:0000313" key="3">
    <source>
        <dbReference type="Proteomes" id="UP000198406"/>
    </source>
</evidence>
<feature type="compositionally biased region" description="Polar residues" evidence="1">
    <location>
        <begin position="139"/>
        <end position="161"/>
    </location>
</feature>
<dbReference type="EMBL" id="BDSP01000123">
    <property type="protein sequence ID" value="GAX17957.1"/>
    <property type="molecule type" value="Genomic_DNA"/>
</dbReference>
<evidence type="ECO:0000313" key="2">
    <source>
        <dbReference type="EMBL" id="GAX17957.1"/>
    </source>
</evidence>
<comment type="caution">
    <text evidence="2">The sequence shown here is derived from an EMBL/GenBank/DDBJ whole genome shotgun (WGS) entry which is preliminary data.</text>
</comment>
<evidence type="ECO:0000256" key="1">
    <source>
        <dbReference type="SAM" id="MobiDB-lite"/>
    </source>
</evidence>
<keyword evidence="3" id="KW-1185">Reference proteome</keyword>
<dbReference type="InParanoid" id="A0A1Z5JV99"/>
<accession>A0A1Z5JV99</accession>
<protein>
    <submittedName>
        <fullName evidence="2">Uncharacterized protein</fullName>
    </submittedName>
</protein>
<sequence length="866" mass="99502">MSHVRKKSRRACCVCVRTFPENTQPTTPVHLIRSNKGSNNTKKQKREREKLKRSICVMSNTNHNWQDDRSVRGNGDNHYAQGPRGARARGGPNPSRGGRHLNQNNSMNEINSNSQDNHDNSYGRYSSRHNGSGDPNRGYTHSDNSHQNGYIHNSHFNYNSSGNGGGRHYFNNKRQRISNDRNFSNRHGNNRLSAPQNLRVNNSLAAEGTAAVQNAAVALSNATNQNLTAGMQGDLTLNAAAPIVPEPAVVIDESDPYLPFRGVFKGYWNDPTILQNKLLATFPSEKDALQKLPPYKYEEDFKERLRQSYSIVVQELQADLARPMPAASSSDDDYGSDEDYDRDRMVLRPTATTGDSLLARRELLQKVAEHPAVHFGFQCLAEHEFDKWCRCPMGEKWGLVQPHCNHDSRLRPKELMDHLNKLAGQGMHNEHGVVRRFLECLYGNVYQDDKGIKYPHEAVAKNEEQRRGFQRLRAKNEYSLQHNGISVDKDLMSRFQSVKLRLEETQAGVEEDLKARRKYDGMKKALEKQNQEKIMLKAFIDVIPEVNEADKKEIMCFYEDRVHAIEKMLAKKFDGGNYNVKLSCSFDMRKSFKEWRKKCVEHDSDFSYDCTHCYMKKMLLLSDDNDIQFDPEVTYAINFHKVDKDGTTLTRKEGAQVFLSEVWSQLEFLFFEWNEEQLCFEPMNDKNLKEKRCTSRARQTYRAIGRLIAFALDHGIKVPRNILPPFLWMHLFRALDYDNSLNCFALPLRANNNSDVHELCKAYGIAPLQDGESFESFSERIYPAIRGHALKQEGVYDSSWSLSREGLKEGFDYSKLSWEVHLEYKPVFFETKQKNQKDLDDQMASSVRECVANDPWAAMATILADK</sequence>
<proteinExistence type="predicted"/>
<dbReference type="AlphaFoldDB" id="A0A1Z5JV99"/>